<dbReference type="EMBL" id="VSSQ01007761">
    <property type="protein sequence ID" value="MPM36897.1"/>
    <property type="molecule type" value="Genomic_DNA"/>
</dbReference>
<protein>
    <submittedName>
        <fullName evidence="1">Uncharacterized protein</fullName>
    </submittedName>
</protein>
<sequence length="69" mass="7749">MLGLYGFAMYDAKKFILLGNLKLILTEGKNENSVLLSFVGDPLLLKFPLSVLFSKLAEEERESLLIKSE</sequence>
<dbReference type="AlphaFoldDB" id="A0A644Z8C2"/>
<comment type="caution">
    <text evidence="1">The sequence shown here is derived from an EMBL/GenBank/DDBJ whole genome shotgun (WGS) entry which is preliminary data.</text>
</comment>
<reference evidence="1" key="1">
    <citation type="submission" date="2019-08" db="EMBL/GenBank/DDBJ databases">
        <authorList>
            <person name="Kucharzyk K."/>
            <person name="Murdoch R.W."/>
            <person name="Higgins S."/>
            <person name="Loffler F."/>
        </authorList>
    </citation>
    <scope>NUCLEOTIDE SEQUENCE</scope>
</reference>
<name>A0A644Z8C2_9ZZZZ</name>
<organism evidence="1">
    <name type="scientific">bioreactor metagenome</name>
    <dbReference type="NCBI Taxonomy" id="1076179"/>
    <lineage>
        <taxon>unclassified sequences</taxon>
        <taxon>metagenomes</taxon>
        <taxon>ecological metagenomes</taxon>
    </lineage>
</organism>
<evidence type="ECO:0000313" key="1">
    <source>
        <dbReference type="EMBL" id="MPM36897.1"/>
    </source>
</evidence>
<accession>A0A644Z8C2</accession>
<gene>
    <name evidence="1" type="ORF">SDC9_83501</name>
</gene>
<proteinExistence type="predicted"/>